<dbReference type="AlphaFoldDB" id="A0A6A5VYB5"/>
<accession>A0A6A5VYB5</accession>
<name>A0A6A5VYB5_9PLEO</name>
<keyword evidence="6" id="KW-1185">Reference proteome</keyword>
<gene>
    <name evidence="5" type="ORF">P154DRAFT_417912</name>
</gene>
<organism evidence="5 6">
    <name type="scientific">Amniculicola lignicola CBS 123094</name>
    <dbReference type="NCBI Taxonomy" id="1392246"/>
    <lineage>
        <taxon>Eukaryota</taxon>
        <taxon>Fungi</taxon>
        <taxon>Dikarya</taxon>
        <taxon>Ascomycota</taxon>
        <taxon>Pezizomycotina</taxon>
        <taxon>Dothideomycetes</taxon>
        <taxon>Pleosporomycetidae</taxon>
        <taxon>Pleosporales</taxon>
        <taxon>Amniculicolaceae</taxon>
        <taxon>Amniculicola</taxon>
    </lineage>
</organism>
<dbReference type="Gene3D" id="1.10.510.10">
    <property type="entry name" value="Transferase(Phosphotransferase) domain 1"/>
    <property type="match status" value="1"/>
</dbReference>
<dbReference type="Proteomes" id="UP000799779">
    <property type="component" value="Unassembled WGS sequence"/>
</dbReference>
<evidence type="ECO:0000256" key="4">
    <source>
        <dbReference type="ARBA" id="ARBA00022840"/>
    </source>
</evidence>
<evidence type="ECO:0000313" key="5">
    <source>
        <dbReference type="EMBL" id="KAF1994400.1"/>
    </source>
</evidence>
<evidence type="ECO:0000256" key="1">
    <source>
        <dbReference type="ARBA" id="ARBA00022679"/>
    </source>
</evidence>
<dbReference type="GO" id="GO:0004674">
    <property type="term" value="F:protein serine/threonine kinase activity"/>
    <property type="evidence" value="ECO:0007669"/>
    <property type="project" value="TreeGrafter"/>
</dbReference>
<protein>
    <recommendedName>
        <fullName evidence="7">Protein kinase domain-containing protein</fullName>
    </recommendedName>
</protein>
<keyword evidence="2" id="KW-0547">Nucleotide-binding</keyword>
<evidence type="ECO:0000256" key="3">
    <source>
        <dbReference type="ARBA" id="ARBA00022777"/>
    </source>
</evidence>
<proteinExistence type="predicted"/>
<evidence type="ECO:0008006" key="7">
    <source>
        <dbReference type="Google" id="ProtNLM"/>
    </source>
</evidence>
<sequence>MEPSLTTFNAVLNPTAAFKDYNVADHLPNTTCWDNSWLNPKNRVDSYEAEDRGQWHLDGIDIDCTRFFIVPTFAICKPPMRIDIFLADHTDLKSLPYAFAPFSPARLSPVQINNVPVRNHILRALNYWSAKQLEFEPDYWRMPFGSRIVIENLCADFRSVSIQTVSDYQIEQSWFSIRALQQKWQFAVHLWPQTINIDQLQFVHQYHECITLVRIPSRHEHQLLVFKSLTRDIKHMYQELMNLIGTESHPNLIGRPLYIVEKSCRFGGKRGVCGFILEYFPLGNLRAALSQNCVGGVPLTLKDQFRLAREVTAALIHVNSQPLGFYPDLKPDNIMLVHRASEVHATLIDLEQRGGWYSWSPPEVYYLEYIEQICSSGLSDHVTERYRNLLRDLSHSRMPNGIFSRHHSSYQGYSIPWLSLPPAQRERAQVFMLGKLLWCIFERRGSINCSLGFDTFREDAGVLGFPHFQQCPLELRDCIRACTAGAPEWQGRFRPLKMEGGLLVLTERNREDQIERTDRGVILREAKRWWQKEMKDAEMVL</sequence>
<evidence type="ECO:0000256" key="2">
    <source>
        <dbReference type="ARBA" id="ARBA00022741"/>
    </source>
</evidence>
<reference evidence="5" key="1">
    <citation type="journal article" date="2020" name="Stud. Mycol.">
        <title>101 Dothideomycetes genomes: a test case for predicting lifestyles and emergence of pathogens.</title>
        <authorList>
            <person name="Haridas S."/>
            <person name="Albert R."/>
            <person name="Binder M."/>
            <person name="Bloem J."/>
            <person name="Labutti K."/>
            <person name="Salamov A."/>
            <person name="Andreopoulos B."/>
            <person name="Baker S."/>
            <person name="Barry K."/>
            <person name="Bills G."/>
            <person name="Bluhm B."/>
            <person name="Cannon C."/>
            <person name="Castanera R."/>
            <person name="Culley D."/>
            <person name="Daum C."/>
            <person name="Ezra D."/>
            <person name="Gonzalez J."/>
            <person name="Henrissat B."/>
            <person name="Kuo A."/>
            <person name="Liang C."/>
            <person name="Lipzen A."/>
            <person name="Lutzoni F."/>
            <person name="Magnuson J."/>
            <person name="Mondo S."/>
            <person name="Nolan M."/>
            <person name="Ohm R."/>
            <person name="Pangilinan J."/>
            <person name="Park H.-J."/>
            <person name="Ramirez L."/>
            <person name="Alfaro M."/>
            <person name="Sun H."/>
            <person name="Tritt A."/>
            <person name="Yoshinaga Y."/>
            <person name="Zwiers L.-H."/>
            <person name="Turgeon B."/>
            <person name="Goodwin S."/>
            <person name="Spatafora J."/>
            <person name="Crous P."/>
            <person name="Grigoriev I."/>
        </authorList>
    </citation>
    <scope>NUCLEOTIDE SEQUENCE</scope>
    <source>
        <strain evidence="5">CBS 123094</strain>
    </source>
</reference>
<dbReference type="GO" id="GO:0005524">
    <property type="term" value="F:ATP binding"/>
    <property type="evidence" value="ECO:0007669"/>
    <property type="project" value="UniProtKB-KW"/>
</dbReference>
<dbReference type="EMBL" id="ML977662">
    <property type="protein sequence ID" value="KAF1994400.1"/>
    <property type="molecule type" value="Genomic_DNA"/>
</dbReference>
<dbReference type="SUPFAM" id="SSF56112">
    <property type="entry name" value="Protein kinase-like (PK-like)"/>
    <property type="match status" value="1"/>
</dbReference>
<dbReference type="PANTHER" id="PTHR44329">
    <property type="entry name" value="SERINE/THREONINE-PROTEIN KINASE TNNI3K-RELATED"/>
    <property type="match status" value="1"/>
</dbReference>
<dbReference type="InterPro" id="IPR011009">
    <property type="entry name" value="Kinase-like_dom_sf"/>
</dbReference>
<dbReference type="OrthoDB" id="4062651at2759"/>
<feature type="non-terminal residue" evidence="5">
    <location>
        <position position="541"/>
    </location>
</feature>
<dbReference type="PANTHER" id="PTHR44329:SF288">
    <property type="entry name" value="MITOGEN-ACTIVATED PROTEIN KINASE KINASE KINASE 20"/>
    <property type="match status" value="1"/>
</dbReference>
<keyword evidence="1" id="KW-0808">Transferase</keyword>
<evidence type="ECO:0000313" key="6">
    <source>
        <dbReference type="Proteomes" id="UP000799779"/>
    </source>
</evidence>
<keyword evidence="4" id="KW-0067">ATP-binding</keyword>
<keyword evidence="3" id="KW-0418">Kinase</keyword>
<dbReference type="InterPro" id="IPR051681">
    <property type="entry name" value="Ser/Thr_Kinases-Pseudokinases"/>
</dbReference>